<organism evidence="9">
    <name type="scientific">Aureoumbra lagunensis</name>
    <dbReference type="NCBI Taxonomy" id="44058"/>
    <lineage>
        <taxon>Eukaryota</taxon>
        <taxon>Sar</taxon>
        <taxon>Stramenopiles</taxon>
        <taxon>Ochrophyta</taxon>
        <taxon>Pelagophyceae</taxon>
        <taxon>Pelagomonadales</taxon>
        <taxon>Aureoumbra</taxon>
    </lineage>
</organism>
<dbReference type="EC" id="3.4.21.-" evidence="6"/>
<dbReference type="Gene3D" id="2.10.109.10">
    <property type="entry name" value="Umud Fragment, subunit A"/>
    <property type="match status" value="1"/>
</dbReference>
<dbReference type="SUPFAM" id="SSF51306">
    <property type="entry name" value="LexA/Signal peptidase"/>
    <property type="match status" value="1"/>
</dbReference>
<dbReference type="GO" id="GO:0005743">
    <property type="term" value="C:mitochondrial inner membrane"/>
    <property type="evidence" value="ECO:0007669"/>
    <property type="project" value="UniProtKB-SubCell"/>
</dbReference>
<dbReference type="InterPro" id="IPR000223">
    <property type="entry name" value="Pept_S26A_signal_pept_1"/>
</dbReference>
<keyword evidence="3 6" id="KW-0645">Protease</keyword>
<protein>
    <recommendedName>
        <fullName evidence="6">Mitochondrial inner membrane protease subunit</fullName>
        <ecNumber evidence="6">3.4.21.-</ecNumber>
    </recommendedName>
</protein>
<dbReference type="AlphaFoldDB" id="A0A7S3K5I4"/>
<dbReference type="InterPro" id="IPR019758">
    <property type="entry name" value="Pept_S26A_signal_pept_1_CS"/>
</dbReference>
<keyword evidence="6" id="KW-0472">Membrane</keyword>
<keyword evidence="7" id="KW-0732">Signal</keyword>
<comment type="catalytic activity">
    <reaction evidence="1">
        <text>Cleavage of hydrophobic, N-terminal signal or leader sequences from secreted and periplasmic proteins.</text>
        <dbReference type="EC" id="3.4.21.89"/>
    </reaction>
</comment>
<accession>A0A7S3K5I4</accession>
<dbReference type="InterPro" id="IPR019757">
    <property type="entry name" value="Pept_S26A_signal_pept_1_Lys-AS"/>
</dbReference>
<comment type="similarity">
    <text evidence="2 6">Belongs to the peptidase S26 family.</text>
</comment>
<dbReference type="PANTHER" id="PTHR43390:SF1">
    <property type="entry name" value="CHLOROPLAST PROCESSING PEPTIDASE"/>
    <property type="match status" value="1"/>
</dbReference>
<sequence length="292" mass="33335">MRRRLVLTLVTGVAALQVPKATTAPRRKKKIHKKQASTWGITPQRRRDDEEEIIFDPRSRVKTLVENFDTSIEELWPFGEIAEEDRGKLGVTLRFYFRVILLSFVIRWFIVEPRYIPSASMYPTFEIGDQLAIEKVSTSFRRVPESSEVVLFRPPIKALDLLSERTADAAALRGETIALVEQPKKNQKKSGLVPKEVYIKRVIAGPGDTVEIHDETVFVNGQPLDEPYVSPQLTAKYSLPLTTVPSDSLFVLGDNRNRSFDSHVWGFLPIDHVIGHAILRYYPLDRFGLIEH</sequence>
<dbReference type="GO" id="GO:0006465">
    <property type="term" value="P:signal peptide processing"/>
    <property type="evidence" value="ECO:0007669"/>
    <property type="project" value="InterPro"/>
</dbReference>
<gene>
    <name evidence="9" type="ORF">ALAG00032_LOCUS13991</name>
</gene>
<dbReference type="InterPro" id="IPR019756">
    <property type="entry name" value="Pept_S26A_signal_pept_1_Ser-AS"/>
</dbReference>
<evidence type="ECO:0000256" key="4">
    <source>
        <dbReference type="ARBA" id="ARBA00022801"/>
    </source>
</evidence>
<dbReference type="PROSITE" id="PS00761">
    <property type="entry name" value="SPASE_I_3"/>
    <property type="match status" value="1"/>
</dbReference>
<dbReference type="PRINTS" id="PR00727">
    <property type="entry name" value="LEADERPTASE"/>
</dbReference>
<reference evidence="9" key="1">
    <citation type="submission" date="2021-01" db="EMBL/GenBank/DDBJ databases">
        <authorList>
            <person name="Corre E."/>
            <person name="Pelletier E."/>
            <person name="Niang G."/>
            <person name="Scheremetjew M."/>
            <person name="Finn R."/>
            <person name="Kale V."/>
            <person name="Holt S."/>
            <person name="Cochrane G."/>
            <person name="Meng A."/>
            <person name="Brown T."/>
            <person name="Cohen L."/>
        </authorList>
    </citation>
    <scope>NUCLEOTIDE SEQUENCE</scope>
    <source>
        <strain evidence="9">CCMP1510</strain>
    </source>
</reference>
<evidence type="ECO:0000256" key="2">
    <source>
        <dbReference type="ARBA" id="ARBA00009370"/>
    </source>
</evidence>
<evidence type="ECO:0000256" key="5">
    <source>
        <dbReference type="PIRSR" id="PIRSR600223-1"/>
    </source>
</evidence>
<dbReference type="GO" id="GO:0004252">
    <property type="term" value="F:serine-type endopeptidase activity"/>
    <property type="evidence" value="ECO:0007669"/>
    <property type="project" value="InterPro"/>
</dbReference>
<keyword evidence="4 6" id="KW-0378">Hydrolase</keyword>
<dbReference type="PROSITE" id="PS00501">
    <property type="entry name" value="SPASE_I_1"/>
    <property type="match status" value="1"/>
</dbReference>
<dbReference type="EMBL" id="HBIJ01021585">
    <property type="protein sequence ID" value="CAE0373190.1"/>
    <property type="molecule type" value="Transcribed_RNA"/>
</dbReference>
<evidence type="ECO:0000256" key="6">
    <source>
        <dbReference type="RuleBase" id="RU362041"/>
    </source>
</evidence>
<feature type="active site" evidence="5">
    <location>
        <position position="120"/>
    </location>
</feature>
<evidence type="ECO:0000256" key="3">
    <source>
        <dbReference type="ARBA" id="ARBA00022670"/>
    </source>
</evidence>
<evidence type="ECO:0000256" key="7">
    <source>
        <dbReference type="SAM" id="SignalP"/>
    </source>
</evidence>
<comment type="subcellular location">
    <subcellularLocation>
        <location evidence="6">Mitochondrion inner membrane</location>
    </subcellularLocation>
</comment>
<feature type="signal peptide" evidence="7">
    <location>
        <begin position="1"/>
        <end position="15"/>
    </location>
</feature>
<dbReference type="InterPro" id="IPR036286">
    <property type="entry name" value="LexA/Signal_pep-like_sf"/>
</dbReference>
<name>A0A7S3K5I4_9STRA</name>
<dbReference type="Pfam" id="PF10502">
    <property type="entry name" value="Peptidase_S26"/>
    <property type="match status" value="1"/>
</dbReference>
<evidence type="ECO:0000313" key="9">
    <source>
        <dbReference type="EMBL" id="CAE0373190.1"/>
    </source>
</evidence>
<dbReference type="PANTHER" id="PTHR43390">
    <property type="entry name" value="SIGNAL PEPTIDASE I"/>
    <property type="match status" value="1"/>
</dbReference>
<dbReference type="PROSITE" id="PS00760">
    <property type="entry name" value="SPASE_I_2"/>
    <property type="match status" value="1"/>
</dbReference>
<keyword evidence="6" id="KW-0496">Mitochondrion</keyword>
<dbReference type="InterPro" id="IPR019533">
    <property type="entry name" value="Peptidase_S26"/>
</dbReference>
<evidence type="ECO:0000256" key="1">
    <source>
        <dbReference type="ARBA" id="ARBA00000677"/>
    </source>
</evidence>
<dbReference type="GO" id="GO:0009003">
    <property type="term" value="F:signal peptidase activity"/>
    <property type="evidence" value="ECO:0007669"/>
    <property type="project" value="UniProtKB-EC"/>
</dbReference>
<feature type="active site" evidence="5">
    <location>
        <position position="200"/>
    </location>
</feature>
<evidence type="ECO:0000259" key="8">
    <source>
        <dbReference type="Pfam" id="PF10502"/>
    </source>
</evidence>
<keyword evidence="6" id="KW-0999">Mitochondrion inner membrane</keyword>
<proteinExistence type="inferred from homology"/>
<dbReference type="CDD" id="cd06530">
    <property type="entry name" value="S26_SPase_I"/>
    <property type="match status" value="1"/>
</dbReference>
<feature type="chain" id="PRO_5031310487" description="Mitochondrial inner membrane protease subunit" evidence="7">
    <location>
        <begin position="16"/>
        <end position="292"/>
    </location>
</feature>
<dbReference type="NCBIfam" id="TIGR02227">
    <property type="entry name" value="sigpep_I_bact"/>
    <property type="match status" value="1"/>
</dbReference>
<feature type="domain" description="Peptidase S26" evidence="8">
    <location>
        <begin position="93"/>
        <end position="282"/>
    </location>
</feature>